<gene>
    <name evidence="2" type="primary">FG02213.1</name>
    <name evidence="1" type="ORF">FGRAMPH1_01T05335</name>
</gene>
<reference evidence="2 3" key="2">
    <citation type="journal article" date="2010" name="Nature">
        <title>Comparative genomics reveals mobile pathogenicity chromosomes in Fusarium.</title>
        <authorList>
            <person name="Ma L.J."/>
            <person name="van der Does H.C."/>
            <person name="Borkovich K.A."/>
            <person name="Coleman J.J."/>
            <person name="Daboussi M.J."/>
            <person name="Di Pietro A."/>
            <person name="Dufresne M."/>
            <person name="Freitag M."/>
            <person name="Grabherr M."/>
            <person name="Henrissat B."/>
            <person name="Houterman P.M."/>
            <person name="Kang S."/>
            <person name="Shim W.B."/>
            <person name="Woloshuk C."/>
            <person name="Xie X."/>
            <person name="Xu J.R."/>
            <person name="Antoniw J."/>
            <person name="Baker S.E."/>
            <person name="Bluhm B.H."/>
            <person name="Breakspear A."/>
            <person name="Brown D.W."/>
            <person name="Butchko R.A."/>
            <person name="Chapman S."/>
            <person name="Coulson R."/>
            <person name="Coutinho P.M."/>
            <person name="Danchin E.G."/>
            <person name="Diener A."/>
            <person name="Gale L.R."/>
            <person name="Gardiner D.M."/>
            <person name="Goff S."/>
            <person name="Hammond-Kosack K.E."/>
            <person name="Hilburn K."/>
            <person name="Hua-Van A."/>
            <person name="Jonkers W."/>
            <person name="Kazan K."/>
            <person name="Kodira C.D."/>
            <person name="Koehrsen M."/>
            <person name="Kumar L."/>
            <person name="Lee Y.H."/>
            <person name="Li L."/>
            <person name="Manners J.M."/>
            <person name="Miranda-Saavedra D."/>
            <person name="Mukherjee M."/>
            <person name="Park G."/>
            <person name="Park J."/>
            <person name="Park S.Y."/>
            <person name="Proctor R.H."/>
            <person name="Regev A."/>
            <person name="Ruiz-Roldan M.C."/>
            <person name="Sain D."/>
            <person name="Sakthikumar S."/>
            <person name="Sykes S."/>
            <person name="Schwartz D.C."/>
            <person name="Turgeon B.G."/>
            <person name="Wapinski I."/>
            <person name="Yoder O."/>
            <person name="Young S."/>
            <person name="Zeng Q."/>
            <person name="Zhou S."/>
            <person name="Galagan J."/>
            <person name="Cuomo C.A."/>
            <person name="Kistler H.C."/>
            <person name="Rep M."/>
        </authorList>
    </citation>
    <scope>GENOME REANNOTATION</scope>
    <source>
        <strain evidence="3">ATCC MYA-4620 / CBS 123657 / FGSC 9075 / NRRL 31084 / PH-1</strain>
        <strain evidence="2">PH-1 / ATCC MYA-4620 / FGSC 9075 / NRRL 31084</strain>
    </source>
</reference>
<organism evidence="1 3">
    <name type="scientific">Gibberella zeae (strain ATCC MYA-4620 / CBS 123657 / FGSC 9075 / NRRL 31084 / PH-1)</name>
    <name type="common">Wheat head blight fungus</name>
    <name type="synonym">Fusarium graminearum</name>
    <dbReference type="NCBI Taxonomy" id="229533"/>
    <lineage>
        <taxon>Eukaryota</taxon>
        <taxon>Fungi</taxon>
        <taxon>Dikarya</taxon>
        <taxon>Ascomycota</taxon>
        <taxon>Pezizomycotina</taxon>
        <taxon>Sordariomycetes</taxon>
        <taxon>Hypocreomycetidae</taxon>
        <taxon>Hypocreales</taxon>
        <taxon>Nectriaceae</taxon>
        <taxon>Fusarium</taxon>
    </lineage>
</organism>
<reference evidence="2" key="5">
    <citation type="submission" date="2017-01" db="UniProtKB">
        <authorList>
            <consortium name="EnsemblFungi"/>
        </authorList>
    </citation>
    <scope>IDENTIFICATION</scope>
    <source>
        <strain evidence="2">PH-1 / ATCC MYA-4620 / FGSC 9075 / NRRL 31084</strain>
    </source>
</reference>
<dbReference type="EMBL" id="HG970332">
    <property type="protein sequence ID" value="CEF74472.1"/>
    <property type="molecule type" value="Genomic_DNA"/>
</dbReference>
<keyword evidence="3" id="KW-1185">Reference proteome</keyword>
<reference key="3">
    <citation type="submission" date="2014-02" db="EMBL/GenBank/DDBJ databases">
        <title>A revised Fusarium graminearum genomic reference sequence using whole shotgun re-sequencing.</title>
        <authorList>
            <person name="King R."/>
            <person name="Urban M."/>
            <person name="Hassani-Pak K."/>
            <person name="Hammond-Kosack K."/>
        </authorList>
    </citation>
    <scope>NUCLEOTIDE SEQUENCE</scope>
    <source>
        <strain>PH-1</strain>
    </source>
</reference>
<evidence type="ECO:0000313" key="2">
    <source>
        <dbReference type="EnsemblFungi" id="CEF74472"/>
    </source>
</evidence>
<proteinExistence type="predicted"/>
<reference evidence="2 3" key="1">
    <citation type="journal article" date="2007" name="Science">
        <title>The Fusarium graminearum genome reveals a link between localized polymorphism and pathogen specialization.</title>
        <authorList>
            <person name="Cuomo C.A."/>
            <person name="Gueldener U."/>
            <person name="Xu J.-R."/>
            <person name="Trail F."/>
            <person name="Turgeon B.G."/>
            <person name="Di Pietro A."/>
            <person name="Walton J.D."/>
            <person name="Ma L.-J."/>
            <person name="Baker S.E."/>
            <person name="Rep M."/>
            <person name="Adam G."/>
            <person name="Antoniw J."/>
            <person name="Baldwin T."/>
            <person name="Calvo S.E."/>
            <person name="Chang Y.-L."/>
            <person name="DeCaprio D."/>
            <person name="Gale L.R."/>
            <person name="Gnerre S."/>
            <person name="Goswami R.S."/>
            <person name="Hammond-Kosack K."/>
            <person name="Harris L.J."/>
            <person name="Hilburn K."/>
            <person name="Kennell J.C."/>
            <person name="Kroken S."/>
            <person name="Magnuson J.K."/>
            <person name="Mannhaupt G."/>
            <person name="Mauceli E.W."/>
            <person name="Mewes H.-W."/>
            <person name="Mitterbauer R."/>
            <person name="Muehlbauer G."/>
            <person name="Muensterkoetter M."/>
            <person name="Nelson D."/>
            <person name="O'Donnell K."/>
            <person name="Ouellet T."/>
            <person name="Qi W."/>
            <person name="Quesneville H."/>
            <person name="Roncero M.I.G."/>
            <person name="Seong K.-Y."/>
            <person name="Tetko I.V."/>
            <person name="Urban M."/>
            <person name="Waalwijk C."/>
            <person name="Ward T.J."/>
            <person name="Yao J."/>
            <person name="Birren B.W."/>
            <person name="Kistler H.C."/>
        </authorList>
    </citation>
    <scope>NUCLEOTIDE SEQUENCE [LARGE SCALE GENOMIC DNA]</scope>
    <source>
        <strain evidence="3">ATCC MYA-4620 / CBS 123657 / FGSC 9075 / NRRL 31084 / PH-1</strain>
        <strain evidence="2">PH-1 / ATCC MYA-4620 / FGSC 9075 / NRRL 31084</strain>
    </source>
</reference>
<reference evidence="1 3" key="4">
    <citation type="journal article" date="2015" name="BMC Genomics">
        <title>The completed genome sequence of the pathogenic ascomycete fungus Fusarium graminearum.</title>
        <authorList>
            <person name="King R."/>
            <person name="Urban M."/>
            <person name="Hammond-Kosack M.C."/>
            <person name="Hassani-Pak K."/>
            <person name="Hammond-Kosack K.E."/>
        </authorList>
    </citation>
    <scope>NUCLEOTIDE SEQUENCE [LARGE SCALE GENOMIC DNA]</scope>
    <source>
        <strain evidence="3">ATCC MYA-4620 / CBS 123657 / FGSC 9075 / NRRL 31084 / PH-1</strain>
        <strain evidence="1">PH-1</strain>
    </source>
</reference>
<dbReference type="KEGG" id="fgr:FGSG_02213"/>
<dbReference type="OrthoDB" id="5093145at2759"/>
<dbReference type="Proteomes" id="UP000070720">
    <property type="component" value="Chromosome 1"/>
</dbReference>
<dbReference type="VEuPathDB" id="FungiDB:FGRAMPH1_01G05335"/>
<dbReference type="AlphaFoldDB" id="I1REV9"/>
<dbReference type="InParanoid" id="I1REV9"/>
<dbReference type="RefSeq" id="XP_011318106.1">
    <property type="nucleotide sequence ID" value="XM_011319804.1"/>
</dbReference>
<dbReference type="eggNOG" id="ENOG502T5RR">
    <property type="taxonomic scope" value="Eukaryota"/>
</dbReference>
<accession>I1REV9</accession>
<dbReference type="EnsemblFungi" id="CEF74472">
    <property type="protein sequence ID" value="CEF74472"/>
    <property type="gene ID" value="FGRRES_02213"/>
</dbReference>
<evidence type="ECO:0000313" key="3">
    <source>
        <dbReference type="Proteomes" id="UP000070720"/>
    </source>
</evidence>
<evidence type="ECO:0000313" key="1">
    <source>
        <dbReference type="EMBL" id="CEF74472.1"/>
    </source>
</evidence>
<protein>
    <submittedName>
        <fullName evidence="1">Chromosome 1, complete genome</fullName>
    </submittedName>
</protein>
<sequence length="132" mass="14300">MPSGRMLDVRMRELSLGFETIAVLQTNTQLQHYNNYTTTKMCLPFFRKKKQPMVYDYYPQPVMGYSNKYDKHGYSKKYNSKKYKKQRKYDHMGSAVGNAAGIWADGWGGSGGDGGGGGGGGCDGGGGGGGAC</sequence>
<dbReference type="HOGENOM" id="CLU_158103_0_0_1"/>
<name>I1REV9_GIBZE</name>